<dbReference type="PANTHER" id="PTHR31350">
    <property type="entry name" value="SI:DKEY-261L7.2"/>
    <property type="match status" value="1"/>
</dbReference>
<evidence type="ECO:0000313" key="5">
    <source>
        <dbReference type="EMBL" id="HBU97155.1"/>
    </source>
</evidence>
<dbReference type="Pfam" id="PF13371">
    <property type="entry name" value="TPR_9"/>
    <property type="match status" value="1"/>
</dbReference>
<comment type="caution">
    <text evidence="5">The sequence shown here is derived from an EMBL/GenBank/DDBJ whole genome shotgun (WGS) entry which is preliminary data.</text>
</comment>
<dbReference type="SUPFAM" id="SSF48452">
    <property type="entry name" value="TPR-like"/>
    <property type="match status" value="1"/>
</dbReference>
<evidence type="ECO:0000313" key="8">
    <source>
        <dbReference type="Proteomes" id="UP000264753"/>
    </source>
</evidence>
<evidence type="ECO:0000256" key="3">
    <source>
        <dbReference type="SAM" id="MobiDB-lite"/>
    </source>
</evidence>
<sequence length="380" mass="41986">MQTGKEPDPINSIRHITDPTDPDRQWLVDYGKGNKPDATAAEAALRFARINDPNNARDIAPYLARLDDLADQVRSDLAALLASSGHDTVASDKVVPDNNTLAPETLAQASIEQIVSILQSVIPTLHGFQGDAENYDDMENADLMKVMDRKRGLPVALAMLYIHVARRCDFTITGIDFPGHFLLRLQSNGKRRMIDPFHGGIALGPAELRELLKSFSGLDAELEPRHYCESSDVSILLRLQNNIKVRALRAGELTHATRIIEHSLLIAPDHEGLWHQLGALYARLNEDHKALGAFEQFVDLCEDPLHRTRIEAVIEELRDRLGLDVLCHTDGRAKTKAPAVTDDDSLKNDAKDNAPIPLYPNLMSVTNTTNASDTPSSSDH</sequence>
<dbReference type="PANTHER" id="PTHR31350:SF21">
    <property type="entry name" value="F-BOX ONLY PROTEIN 21"/>
    <property type="match status" value="1"/>
</dbReference>
<dbReference type="RefSeq" id="WP_276651698.1">
    <property type="nucleotide sequence ID" value="NZ_DOOG01000038.1"/>
</dbReference>
<feature type="region of interest" description="Disordered" evidence="3">
    <location>
        <begin position="1"/>
        <end position="23"/>
    </location>
</feature>
<protein>
    <recommendedName>
        <fullName evidence="4">Protein SirB1 N-terminal domain-containing protein</fullName>
    </recommendedName>
</protein>
<dbReference type="EMBL" id="DOOG01000038">
    <property type="protein sequence ID" value="HBU97155.1"/>
    <property type="molecule type" value="Genomic_DNA"/>
</dbReference>
<evidence type="ECO:0000256" key="2">
    <source>
        <dbReference type="PROSITE-ProRule" id="PRU00339"/>
    </source>
</evidence>
<feature type="domain" description="Protein SirB1 N-terminal" evidence="4">
    <location>
        <begin position="62"/>
        <end position="240"/>
    </location>
</feature>
<dbReference type="Proteomes" id="UP000264179">
    <property type="component" value="Unassembled WGS sequence"/>
</dbReference>
<organism evidence="5 8">
    <name type="scientific">Thalassospira lucentensis</name>
    <dbReference type="NCBI Taxonomy" id="168935"/>
    <lineage>
        <taxon>Bacteria</taxon>
        <taxon>Pseudomonadati</taxon>
        <taxon>Pseudomonadota</taxon>
        <taxon>Alphaproteobacteria</taxon>
        <taxon>Rhodospirillales</taxon>
        <taxon>Thalassospiraceae</taxon>
        <taxon>Thalassospira</taxon>
    </lineage>
</organism>
<evidence type="ECO:0000259" key="4">
    <source>
        <dbReference type="Pfam" id="PF13369"/>
    </source>
</evidence>
<dbReference type="Gene3D" id="1.25.40.10">
    <property type="entry name" value="Tetratricopeptide repeat domain"/>
    <property type="match status" value="1"/>
</dbReference>
<dbReference type="Pfam" id="PF13369">
    <property type="entry name" value="Transglut_core2"/>
    <property type="match status" value="1"/>
</dbReference>
<name>A0A358HPP3_9PROT</name>
<dbReference type="Proteomes" id="UP000264753">
    <property type="component" value="Unassembled WGS sequence"/>
</dbReference>
<feature type="region of interest" description="Disordered" evidence="3">
    <location>
        <begin position="336"/>
        <end position="380"/>
    </location>
</feature>
<dbReference type="InterPro" id="IPR011990">
    <property type="entry name" value="TPR-like_helical_dom_sf"/>
</dbReference>
<proteinExistence type="inferred from homology"/>
<dbReference type="AlphaFoldDB" id="A0A358HPP3"/>
<gene>
    <name evidence="5" type="ORF">DEF21_04510</name>
    <name evidence="6" type="ORF">DHR80_07490</name>
</gene>
<feature type="compositionally biased region" description="Polar residues" evidence="3">
    <location>
        <begin position="363"/>
        <end position="380"/>
    </location>
</feature>
<evidence type="ECO:0000313" key="7">
    <source>
        <dbReference type="Proteomes" id="UP000264179"/>
    </source>
</evidence>
<comment type="similarity">
    <text evidence="1">Belongs to the UPF0162 family.</text>
</comment>
<evidence type="ECO:0000313" key="6">
    <source>
        <dbReference type="EMBL" id="HCW67044.1"/>
    </source>
</evidence>
<accession>A0A358HPP3</accession>
<keyword evidence="2" id="KW-0802">TPR repeat</keyword>
<reference evidence="7 8" key="1">
    <citation type="journal article" date="2018" name="Nat. Biotechnol.">
        <title>A standardized bacterial taxonomy based on genome phylogeny substantially revises the tree of life.</title>
        <authorList>
            <person name="Parks D.H."/>
            <person name="Chuvochina M."/>
            <person name="Waite D.W."/>
            <person name="Rinke C."/>
            <person name="Skarshewski A."/>
            <person name="Chaumeil P.A."/>
            <person name="Hugenholtz P."/>
        </authorList>
    </citation>
    <scope>NUCLEOTIDE SEQUENCE [LARGE SCALE GENOMIC DNA]</scope>
    <source>
        <strain evidence="5">UBA8707</strain>
        <strain evidence="6">UBA9881</strain>
    </source>
</reference>
<dbReference type="PROSITE" id="PS50005">
    <property type="entry name" value="TPR"/>
    <property type="match status" value="1"/>
</dbReference>
<evidence type="ECO:0000256" key="1">
    <source>
        <dbReference type="ARBA" id="ARBA00007100"/>
    </source>
</evidence>
<dbReference type="EMBL" id="DPOP01000068">
    <property type="protein sequence ID" value="HCW67044.1"/>
    <property type="molecule type" value="Genomic_DNA"/>
</dbReference>
<dbReference type="InterPro" id="IPR032698">
    <property type="entry name" value="SirB1_N"/>
</dbReference>
<dbReference type="InterPro" id="IPR019734">
    <property type="entry name" value="TPR_rpt"/>
</dbReference>
<feature type="repeat" description="TPR" evidence="2">
    <location>
        <begin position="271"/>
        <end position="304"/>
    </location>
</feature>